<evidence type="ECO:0000313" key="8">
    <source>
        <dbReference type="EMBL" id="PIW16133.1"/>
    </source>
</evidence>
<evidence type="ECO:0000256" key="6">
    <source>
        <dbReference type="SAM" id="SignalP"/>
    </source>
</evidence>
<feature type="signal peptide" evidence="6">
    <location>
        <begin position="1"/>
        <end position="23"/>
    </location>
</feature>
<dbReference type="PRINTS" id="PR00723">
    <property type="entry name" value="SUBTILISIN"/>
</dbReference>
<name>A0A2M7G2R9_9BACT</name>
<keyword evidence="4" id="KW-0720">Serine protease</keyword>
<dbReference type="GO" id="GO:0006508">
    <property type="term" value="P:proteolysis"/>
    <property type="evidence" value="ECO:0007669"/>
    <property type="project" value="UniProtKB-KW"/>
</dbReference>
<dbReference type="Gene3D" id="3.40.50.200">
    <property type="entry name" value="Peptidase S8/S53 domain"/>
    <property type="match status" value="1"/>
</dbReference>
<sequence length="460" mass="47963">MKLKLIPPLLLAAVLSGSLVGCSAGNPLDPASAFRTNQQNNFASFQGQQAVPNEYLIKRSGVNYLESPEEFAQKNGLLFVEEIQDLGVELFQANDPSAIEKIQGMVEFAEPNYLRSISLPQQSGVQAQSVYHRQSASESAPIAINNYIGLIDTGVDMSHPDLQGKLLAGHNTLGGGDVNDDNGHGTYLAGVAVASDAQQQISGVTPGGKVLPIKALDANGIGTDYSIAKGIMTAIEYGAKVIVLSASGAQQGKALTAAIDYANRMNIPIVAPAGNGMAAASFPGNYRGVLAVNSMDISGQRPAPFAAQSANVTISAVAQGIRSTLPMRSFSLSRMGLTPGFGQLETPAAAAMQAAAALALIRTRQPQLNLAQMRQTLIQSADKLGNNPALGSGRLNMASVNRGTVAPVASQSYNRAPAYPQQQAAYGYATAPAAYSGYAAPQQAAANYGSYAYQAPRRAY</sequence>
<dbReference type="PROSITE" id="PS00136">
    <property type="entry name" value="SUBTILASE_ASP"/>
    <property type="match status" value="1"/>
</dbReference>
<evidence type="ECO:0000256" key="1">
    <source>
        <dbReference type="ARBA" id="ARBA00011073"/>
    </source>
</evidence>
<evidence type="ECO:0000256" key="4">
    <source>
        <dbReference type="ARBA" id="ARBA00022825"/>
    </source>
</evidence>
<dbReference type="PANTHER" id="PTHR43806:SF11">
    <property type="entry name" value="CEREVISIN-RELATED"/>
    <property type="match status" value="1"/>
</dbReference>
<organism evidence="8 9">
    <name type="scientific">bacterium (Candidatus Blackallbacteria) CG17_big_fil_post_rev_8_21_14_2_50_48_46</name>
    <dbReference type="NCBI Taxonomy" id="2014261"/>
    <lineage>
        <taxon>Bacteria</taxon>
        <taxon>Candidatus Blackallbacteria</taxon>
    </lineage>
</organism>
<dbReference type="AlphaFoldDB" id="A0A2M7G2R9"/>
<dbReference type="EMBL" id="PFFQ01000040">
    <property type="protein sequence ID" value="PIW16133.1"/>
    <property type="molecule type" value="Genomic_DNA"/>
</dbReference>
<dbReference type="SUPFAM" id="SSF52743">
    <property type="entry name" value="Subtilisin-like"/>
    <property type="match status" value="1"/>
</dbReference>
<dbReference type="PANTHER" id="PTHR43806">
    <property type="entry name" value="PEPTIDASE S8"/>
    <property type="match status" value="1"/>
</dbReference>
<feature type="chain" id="PRO_5014708257" description="Peptidase S8/S53 domain-containing protein" evidence="6">
    <location>
        <begin position="24"/>
        <end position="460"/>
    </location>
</feature>
<dbReference type="Pfam" id="PF00082">
    <property type="entry name" value="Peptidase_S8"/>
    <property type="match status" value="1"/>
</dbReference>
<dbReference type="PROSITE" id="PS51257">
    <property type="entry name" value="PROKAR_LIPOPROTEIN"/>
    <property type="match status" value="1"/>
</dbReference>
<keyword evidence="6" id="KW-0732">Signal</keyword>
<comment type="caution">
    <text evidence="5">Lacks conserved residue(s) required for the propagation of feature annotation.</text>
</comment>
<dbReference type="InterPro" id="IPR036852">
    <property type="entry name" value="Peptidase_S8/S53_dom_sf"/>
</dbReference>
<comment type="caution">
    <text evidence="8">The sequence shown here is derived from an EMBL/GenBank/DDBJ whole genome shotgun (WGS) entry which is preliminary data.</text>
</comment>
<dbReference type="PROSITE" id="PS51892">
    <property type="entry name" value="SUBTILASE"/>
    <property type="match status" value="1"/>
</dbReference>
<dbReference type="InterPro" id="IPR015500">
    <property type="entry name" value="Peptidase_S8_subtilisin-rel"/>
</dbReference>
<gene>
    <name evidence="8" type="ORF">COW36_14305</name>
</gene>
<dbReference type="InterPro" id="IPR050131">
    <property type="entry name" value="Peptidase_S8_subtilisin-like"/>
</dbReference>
<feature type="domain" description="Peptidase S8/S53" evidence="7">
    <location>
        <begin position="147"/>
        <end position="387"/>
    </location>
</feature>
<comment type="similarity">
    <text evidence="1 5">Belongs to the peptidase S8 family.</text>
</comment>
<dbReference type="GO" id="GO:0004252">
    <property type="term" value="F:serine-type endopeptidase activity"/>
    <property type="evidence" value="ECO:0007669"/>
    <property type="project" value="InterPro"/>
</dbReference>
<dbReference type="InterPro" id="IPR000209">
    <property type="entry name" value="Peptidase_S8/S53_dom"/>
</dbReference>
<protein>
    <recommendedName>
        <fullName evidence="7">Peptidase S8/S53 domain-containing protein</fullName>
    </recommendedName>
</protein>
<proteinExistence type="inferred from homology"/>
<evidence type="ECO:0000313" key="9">
    <source>
        <dbReference type="Proteomes" id="UP000231019"/>
    </source>
</evidence>
<evidence type="ECO:0000256" key="3">
    <source>
        <dbReference type="ARBA" id="ARBA00022801"/>
    </source>
</evidence>
<dbReference type="Proteomes" id="UP000231019">
    <property type="component" value="Unassembled WGS sequence"/>
</dbReference>
<reference evidence="8 9" key="1">
    <citation type="submission" date="2017-09" db="EMBL/GenBank/DDBJ databases">
        <title>Depth-based differentiation of microbial function through sediment-hosted aquifers and enrichment of novel symbionts in the deep terrestrial subsurface.</title>
        <authorList>
            <person name="Probst A.J."/>
            <person name="Ladd B."/>
            <person name="Jarett J.K."/>
            <person name="Geller-Mcgrath D.E."/>
            <person name="Sieber C.M."/>
            <person name="Emerson J.B."/>
            <person name="Anantharaman K."/>
            <person name="Thomas B.C."/>
            <person name="Malmstrom R."/>
            <person name="Stieglmeier M."/>
            <person name="Klingl A."/>
            <person name="Woyke T."/>
            <person name="Ryan C.M."/>
            <person name="Banfield J.F."/>
        </authorList>
    </citation>
    <scope>NUCLEOTIDE SEQUENCE [LARGE SCALE GENOMIC DNA]</scope>
    <source>
        <strain evidence="8">CG17_big_fil_post_rev_8_21_14_2_50_48_46</strain>
    </source>
</reference>
<evidence type="ECO:0000256" key="2">
    <source>
        <dbReference type="ARBA" id="ARBA00022670"/>
    </source>
</evidence>
<dbReference type="InterPro" id="IPR023827">
    <property type="entry name" value="Peptidase_S8_Asp-AS"/>
</dbReference>
<accession>A0A2M7G2R9</accession>
<keyword evidence="3" id="KW-0378">Hydrolase</keyword>
<evidence type="ECO:0000256" key="5">
    <source>
        <dbReference type="PROSITE-ProRule" id="PRU01240"/>
    </source>
</evidence>
<keyword evidence="2" id="KW-0645">Protease</keyword>
<evidence type="ECO:0000259" key="7">
    <source>
        <dbReference type="Pfam" id="PF00082"/>
    </source>
</evidence>